<comment type="pathway">
    <text evidence="1">Lipid metabolism; butanoate metabolism.</text>
</comment>
<dbReference type="InterPro" id="IPR013328">
    <property type="entry name" value="6PGD_dom2"/>
</dbReference>
<dbReference type="SUPFAM" id="SSF51735">
    <property type="entry name" value="NAD(P)-binding Rossmann-fold domains"/>
    <property type="match status" value="1"/>
</dbReference>
<evidence type="ECO:0000259" key="6">
    <source>
        <dbReference type="Pfam" id="PF02737"/>
    </source>
</evidence>
<dbReference type="PANTHER" id="PTHR48075:SF5">
    <property type="entry name" value="3-HYDROXYBUTYRYL-COA DEHYDROGENASE"/>
    <property type="match status" value="1"/>
</dbReference>
<reference evidence="8" key="1">
    <citation type="submission" date="2016-10" db="EMBL/GenBank/DDBJ databases">
        <authorList>
            <person name="Varghese N."/>
            <person name="Submissions S."/>
        </authorList>
    </citation>
    <scope>NUCLEOTIDE SEQUENCE [LARGE SCALE GENOMIC DNA]</scope>
    <source>
        <strain evidence="8">DSM 22002</strain>
    </source>
</reference>
<evidence type="ECO:0000256" key="3">
    <source>
        <dbReference type="ARBA" id="ARBA00023002"/>
    </source>
</evidence>
<evidence type="ECO:0000313" key="7">
    <source>
        <dbReference type="EMBL" id="SDH48135.1"/>
    </source>
</evidence>
<dbReference type="Proteomes" id="UP000198822">
    <property type="component" value="Chromosome I"/>
</dbReference>
<dbReference type="GO" id="GO:0016616">
    <property type="term" value="F:oxidoreductase activity, acting on the CH-OH group of donors, NAD or NADP as acceptor"/>
    <property type="evidence" value="ECO:0007669"/>
    <property type="project" value="InterPro"/>
</dbReference>
<name>A0A1G8CRK9_9MICO</name>
<keyword evidence="3" id="KW-0560">Oxidoreductase</keyword>
<dbReference type="InterPro" id="IPR006108">
    <property type="entry name" value="3HC_DH_C"/>
</dbReference>
<dbReference type="SUPFAM" id="SSF48179">
    <property type="entry name" value="6-phosphogluconate dehydrogenase C-terminal domain-like"/>
    <property type="match status" value="1"/>
</dbReference>
<dbReference type="PANTHER" id="PTHR48075">
    <property type="entry name" value="3-HYDROXYACYL-COA DEHYDROGENASE FAMILY PROTEIN"/>
    <property type="match status" value="1"/>
</dbReference>
<comment type="similarity">
    <text evidence="2">Belongs to the 3-hydroxyacyl-CoA dehydrogenase family.</text>
</comment>
<protein>
    <submittedName>
        <fullName evidence="7">3-hydroxyacyl-CoA dehydrogenase</fullName>
    </submittedName>
</protein>
<feature type="site" description="Important for catalytic activity" evidence="4">
    <location>
        <position position="159"/>
    </location>
</feature>
<dbReference type="Pfam" id="PF02737">
    <property type="entry name" value="3HCDH_N"/>
    <property type="match status" value="1"/>
</dbReference>
<dbReference type="Pfam" id="PF00725">
    <property type="entry name" value="3HCDH"/>
    <property type="match status" value="1"/>
</dbReference>
<sequence>MSVGGAPFEARSARTSRSGLGGVPARVGVLGGGRMGAGIAHAFVLAGAQVTVVERDADAAAGARERVEQAIDGSLARGLDADRAALVAALTTATDASAFAGCGLVIEAVPEDPALKADALARAEAAIDDDAVLATNTSSIGIASLAQPLARPHRFIGLHFFNPVPASRLVEVVVGDATDADVVESAQGWVEALGKAAVTVRDSPGFASSRLGVMLGLEAIRMLEEGVASAADIDAAMELGYRHPMGPLKTTDVVGLDVRLGIAEQLEAELGPRFAPPALLRQMVADGRLGRKSGSGFYDYD</sequence>
<proteinExistence type="inferred from homology"/>
<evidence type="ECO:0000256" key="1">
    <source>
        <dbReference type="ARBA" id="ARBA00005086"/>
    </source>
</evidence>
<dbReference type="EMBL" id="LT629695">
    <property type="protein sequence ID" value="SDH48135.1"/>
    <property type="molecule type" value="Genomic_DNA"/>
</dbReference>
<dbReference type="STRING" id="399736.SAMN04489720_1388"/>
<evidence type="ECO:0000256" key="2">
    <source>
        <dbReference type="ARBA" id="ARBA00009463"/>
    </source>
</evidence>
<dbReference type="AlphaFoldDB" id="A0A1G8CRK9"/>
<dbReference type="InterPro" id="IPR036291">
    <property type="entry name" value="NAD(P)-bd_dom_sf"/>
</dbReference>
<feature type="domain" description="3-hydroxyacyl-CoA dehydrogenase C-terminal" evidence="5">
    <location>
        <begin position="205"/>
        <end position="300"/>
    </location>
</feature>
<dbReference type="OrthoDB" id="9771883at2"/>
<evidence type="ECO:0000313" key="8">
    <source>
        <dbReference type="Proteomes" id="UP000198822"/>
    </source>
</evidence>
<dbReference type="PIRSF" id="PIRSF000105">
    <property type="entry name" value="HCDH"/>
    <property type="match status" value="1"/>
</dbReference>
<feature type="domain" description="3-hydroxyacyl-CoA dehydrogenase NAD binding" evidence="6">
    <location>
        <begin position="27"/>
        <end position="202"/>
    </location>
</feature>
<evidence type="ECO:0000259" key="5">
    <source>
        <dbReference type="Pfam" id="PF00725"/>
    </source>
</evidence>
<dbReference type="GO" id="GO:0006631">
    <property type="term" value="P:fatty acid metabolic process"/>
    <property type="evidence" value="ECO:0007669"/>
    <property type="project" value="InterPro"/>
</dbReference>
<dbReference type="InterPro" id="IPR008927">
    <property type="entry name" value="6-PGluconate_DH-like_C_sf"/>
</dbReference>
<dbReference type="Gene3D" id="3.40.50.720">
    <property type="entry name" value="NAD(P)-binding Rossmann-like Domain"/>
    <property type="match status" value="1"/>
</dbReference>
<organism evidence="7 8">
    <name type="scientific">Agrococcus jejuensis</name>
    <dbReference type="NCBI Taxonomy" id="399736"/>
    <lineage>
        <taxon>Bacteria</taxon>
        <taxon>Bacillati</taxon>
        <taxon>Actinomycetota</taxon>
        <taxon>Actinomycetes</taxon>
        <taxon>Micrococcales</taxon>
        <taxon>Microbacteriaceae</taxon>
        <taxon>Agrococcus</taxon>
    </lineage>
</organism>
<dbReference type="Gene3D" id="1.10.1040.10">
    <property type="entry name" value="N-(1-d-carboxylethyl)-l-norvaline Dehydrogenase, domain 2"/>
    <property type="match status" value="1"/>
</dbReference>
<accession>A0A1G8CRK9</accession>
<keyword evidence="8" id="KW-1185">Reference proteome</keyword>
<dbReference type="GO" id="GO:0070403">
    <property type="term" value="F:NAD+ binding"/>
    <property type="evidence" value="ECO:0007669"/>
    <property type="project" value="InterPro"/>
</dbReference>
<evidence type="ECO:0000256" key="4">
    <source>
        <dbReference type="PIRSR" id="PIRSR000105-1"/>
    </source>
</evidence>
<dbReference type="RefSeq" id="WP_092503645.1">
    <property type="nucleotide sequence ID" value="NZ_LT629695.1"/>
</dbReference>
<dbReference type="InterPro" id="IPR006176">
    <property type="entry name" value="3-OHacyl-CoA_DH_NAD-bd"/>
</dbReference>
<gene>
    <name evidence="7" type="ORF">SAMN04489720_1388</name>
</gene>
<dbReference type="InterPro" id="IPR022694">
    <property type="entry name" value="3-OHacyl-CoA_DH"/>
</dbReference>